<evidence type="ECO:0000313" key="25">
    <source>
        <dbReference type="Proteomes" id="UP000799438"/>
    </source>
</evidence>
<feature type="compositionally biased region" description="Low complexity" evidence="21">
    <location>
        <begin position="874"/>
        <end position="886"/>
    </location>
</feature>
<feature type="domain" description="Fibronectin type III-like" evidence="23">
    <location>
        <begin position="918"/>
        <end position="1113"/>
    </location>
</feature>
<dbReference type="SUPFAM" id="SSF51445">
    <property type="entry name" value="(Trans)glycosidases"/>
    <property type="match status" value="1"/>
</dbReference>
<keyword evidence="10 22" id="KW-1133">Transmembrane helix</keyword>
<keyword evidence="11 22" id="KW-0472">Membrane</keyword>
<dbReference type="Proteomes" id="UP000799438">
    <property type="component" value="Unassembled WGS sequence"/>
</dbReference>
<dbReference type="GO" id="GO:0009251">
    <property type="term" value="P:glucan catabolic process"/>
    <property type="evidence" value="ECO:0007669"/>
    <property type="project" value="TreeGrafter"/>
</dbReference>
<evidence type="ECO:0000256" key="3">
    <source>
        <dbReference type="ARBA" id="ARBA00004987"/>
    </source>
</evidence>
<dbReference type="EC" id="3.2.1.21" evidence="5"/>
<evidence type="ECO:0000256" key="1">
    <source>
        <dbReference type="ARBA" id="ARBA00000448"/>
    </source>
</evidence>
<dbReference type="EMBL" id="ML995548">
    <property type="protein sequence ID" value="KAF2135845.1"/>
    <property type="molecule type" value="Genomic_DNA"/>
</dbReference>
<feature type="region of interest" description="Disordered" evidence="21">
    <location>
        <begin position="862"/>
        <end position="894"/>
    </location>
</feature>
<dbReference type="PRINTS" id="PR00133">
    <property type="entry name" value="GLHYDRLASE3"/>
</dbReference>
<evidence type="ECO:0000256" key="8">
    <source>
        <dbReference type="ARBA" id="ARBA00022801"/>
    </source>
</evidence>
<comment type="subcellular location">
    <subcellularLocation>
        <location evidence="2">Cell membrane</location>
        <topology evidence="2">Single-pass type II membrane protein</topology>
    </subcellularLocation>
</comment>
<evidence type="ECO:0000256" key="10">
    <source>
        <dbReference type="ARBA" id="ARBA00022989"/>
    </source>
</evidence>
<dbReference type="GeneID" id="54300199"/>
<dbReference type="Gene3D" id="2.60.40.10">
    <property type="entry name" value="Immunoglobulins"/>
    <property type="match status" value="2"/>
</dbReference>
<dbReference type="GO" id="GO:0008422">
    <property type="term" value="F:beta-glucosidase activity"/>
    <property type="evidence" value="ECO:0007669"/>
    <property type="project" value="UniProtKB-EC"/>
</dbReference>
<evidence type="ECO:0000256" key="18">
    <source>
        <dbReference type="ARBA" id="ARBA00041269"/>
    </source>
</evidence>
<feature type="region of interest" description="Disordered" evidence="21">
    <location>
        <begin position="808"/>
        <end position="831"/>
    </location>
</feature>
<evidence type="ECO:0000256" key="9">
    <source>
        <dbReference type="ARBA" id="ARBA00022968"/>
    </source>
</evidence>
<feature type="compositionally biased region" description="Pro residues" evidence="21">
    <location>
        <begin position="813"/>
        <end position="825"/>
    </location>
</feature>
<evidence type="ECO:0000256" key="19">
    <source>
        <dbReference type="ARBA" id="ARBA00041599"/>
    </source>
</evidence>
<dbReference type="PANTHER" id="PTHR42715:SF20">
    <property type="entry name" value="BETA-GLUCOSIDASE E-RELATED"/>
    <property type="match status" value="1"/>
</dbReference>
<keyword evidence="9" id="KW-0735">Signal-anchor</keyword>
<feature type="compositionally biased region" description="Pro residues" evidence="21">
    <location>
        <begin position="974"/>
        <end position="1001"/>
    </location>
</feature>
<evidence type="ECO:0000256" key="22">
    <source>
        <dbReference type="SAM" id="Phobius"/>
    </source>
</evidence>
<dbReference type="InterPro" id="IPR050288">
    <property type="entry name" value="Cellulose_deg_GH3"/>
</dbReference>
<evidence type="ECO:0000256" key="5">
    <source>
        <dbReference type="ARBA" id="ARBA00012744"/>
    </source>
</evidence>
<reference evidence="24" key="1">
    <citation type="journal article" date="2020" name="Stud. Mycol.">
        <title>101 Dothideomycetes genomes: a test case for predicting lifestyles and emergence of pathogens.</title>
        <authorList>
            <person name="Haridas S."/>
            <person name="Albert R."/>
            <person name="Binder M."/>
            <person name="Bloem J."/>
            <person name="Labutti K."/>
            <person name="Salamov A."/>
            <person name="Andreopoulos B."/>
            <person name="Baker S."/>
            <person name="Barry K."/>
            <person name="Bills G."/>
            <person name="Bluhm B."/>
            <person name="Cannon C."/>
            <person name="Castanera R."/>
            <person name="Culley D."/>
            <person name="Daum C."/>
            <person name="Ezra D."/>
            <person name="Gonzalez J."/>
            <person name="Henrissat B."/>
            <person name="Kuo A."/>
            <person name="Liang C."/>
            <person name="Lipzen A."/>
            <person name="Lutzoni F."/>
            <person name="Magnuson J."/>
            <person name="Mondo S."/>
            <person name="Nolan M."/>
            <person name="Ohm R."/>
            <person name="Pangilinan J."/>
            <person name="Park H.-J."/>
            <person name="Ramirez L."/>
            <person name="Alfaro M."/>
            <person name="Sun H."/>
            <person name="Tritt A."/>
            <person name="Yoshinaga Y."/>
            <person name="Zwiers L.-H."/>
            <person name="Turgeon B."/>
            <person name="Goodwin S."/>
            <person name="Spatafora J."/>
            <person name="Crous P."/>
            <person name="Grigoriev I."/>
        </authorList>
    </citation>
    <scope>NUCLEOTIDE SEQUENCE</scope>
    <source>
        <strain evidence="24">CBS 121167</strain>
    </source>
</reference>
<dbReference type="InterPro" id="IPR013783">
    <property type="entry name" value="Ig-like_fold"/>
</dbReference>
<dbReference type="RefSeq" id="XP_033391563.1">
    <property type="nucleotide sequence ID" value="XM_033542702.1"/>
</dbReference>
<evidence type="ECO:0000259" key="23">
    <source>
        <dbReference type="SMART" id="SM01217"/>
    </source>
</evidence>
<evidence type="ECO:0000256" key="16">
    <source>
        <dbReference type="ARBA" id="ARBA00024983"/>
    </source>
</evidence>
<dbReference type="InterPro" id="IPR036881">
    <property type="entry name" value="Glyco_hydro_3_C_sf"/>
</dbReference>
<dbReference type="InterPro" id="IPR001764">
    <property type="entry name" value="Glyco_hydro_3_N"/>
</dbReference>
<feature type="compositionally biased region" description="Acidic residues" evidence="21">
    <location>
        <begin position="41"/>
        <end position="52"/>
    </location>
</feature>
<protein>
    <recommendedName>
        <fullName evidence="17">Probable beta-glucosidase E</fullName>
        <ecNumber evidence="5">3.2.1.21</ecNumber>
    </recommendedName>
    <alternativeName>
        <fullName evidence="18">Beta-D-glucoside glucohydrolase E</fullName>
    </alternativeName>
    <alternativeName>
        <fullName evidence="19">Cellobiase E</fullName>
    </alternativeName>
    <alternativeName>
        <fullName evidence="20">Gentiobiase E</fullName>
    </alternativeName>
</protein>
<evidence type="ECO:0000256" key="13">
    <source>
        <dbReference type="ARBA" id="ARBA00023277"/>
    </source>
</evidence>
<sequence length="1360" mass="147932">MPDDIEMRGKYTAVHNQSDAAENGALRPSLEAAYRSSTSSDDADLDEFDPLNDDGASLKRKGRKHRSESQVGLGGHGYGAGRLYGSRRPWARWMPQRCWMPPRRAWCWLMLLFVVSVLLLLSAGGLWAWTAVPVGGQSPGVYPSPRGGADPVWEESYRRAADMVRQMSLVEKVNITTGVSWMMGMCVGNTGPVERLGFPSLCLQDGPLGLRFADHATAWPAGLTVGATWNKELMYLRGRAHGEEAKGKGVNVVLGPAMGPLGRLPAGGRNWEGFGADPVLQGIAAGWTIRGIQDVGVIATAKHWIGNEQEHYRQAYEWGTPNAISSNIDDRTLHEIYAWPFADSVRAGVGSVMCSYNQVNNSYACQNSKLLNGVLKDELGFQGFVQSDWLAQRSGVASALAGLDMSMPGDGLKWKDGKALWGAELTKSVLNGSVPYERLNDMVTRIVAAWYQMGQDDKAKFPESGPNFSSWTDEEIGLLHPGSDDKTTGIVNQFRDVQGIGEEAHSILARRIAAEGTVMVKNHNATLPLSRQGPSSNSYFIHNDDDFAMHIGIYGEDARGNPKGPNACVDRGCNEGTLASGWGSGAVDYPYLVTPLDALKREFDNNSVIIHDYAANEIPASRLHALEEQDLCIVFINSDGGEGFIESDGIKGDRNDLYSQKGGDELVKTVAARCGRGLSPIIVVVHAIGPVILENWIDLPNVKSVLLAHLPGQESGNAIADVIFGDVNPSGHLPYTIAHKEEDYGPHSRIMRYPNGVVPQQNFSEGIYIDYRHFDHAQIRPRFEFGYGLSYSTFELRELTITVDPTKKTLLPAPRPDPSTLPAPPEFDHALPPAEDSVFPPGFRKLKNYIYPYLTSASDAAPGKKYPAASDPSQQQQQNNTGASSPAGGGPGGNPDLYTVVATVEFIVANKSPVPGFAVPQIYVSFPEGWADPEYFAMEEAAEAAAQANRTAEWNDPVQTTYPHDAFEPNVLPTLPPQPEPVQPEPVPAEPVPADPAPADPAPVDSHPVAAGKEEGGRPVISTDAGEELDAVNHPVAAGNEEGPPPTKRSKNTAPVVDFAPRQLRAWEKIWLEPEGAQGDAFRVSMDLTRRDLSFWDARRGNWVMPIVPGAGSGGQPGEMGGSPKTQTFSMISVREAAAKAAILARQPPWVKSPIRGKTTNFTVMYSPGHKTSRFYDEILNDETHPRYPRVVCEFAARARDGLWLTVISTMAFAEKRTVRSWGTRRVRAAFTEELAARGLNAMGQRVGEDGKRVDGALPRLRGTLNVVVARSALTERYEAVRREAGMVVDSLLAFREAGPAASSPLRKQGDWWGKGKEGRSTKPPVDGPPVRFRMGGEKVSRPPSDGPPVIRYRKWGGHK</sequence>
<feature type="transmembrane region" description="Helical" evidence="22">
    <location>
        <begin position="106"/>
        <end position="129"/>
    </location>
</feature>
<dbReference type="SUPFAM" id="SSF52279">
    <property type="entry name" value="Beta-D-glucan exohydrolase, C-terminal domain"/>
    <property type="match status" value="1"/>
</dbReference>
<dbReference type="InterPro" id="IPR026891">
    <property type="entry name" value="Fn3-like"/>
</dbReference>
<comment type="pathway">
    <text evidence="3">Glycan metabolism; cellulose degradation.</text>
</comment>
<accession>A0A6A6AXZ2</accession>
<comment type="function">
    <text evidence="16">Beta-glucosidases are one of a number of cellulolytic enzymes involved in the degradation of cellulosic biomass. Catalyzes the last step releasing glucose from the inhibitory cellobiose.</text>
</comment>
<feature type="region of interest" description="Disordered" evidence="21">
    <location>
        <begin position="1"/>
        <end position="74"/>
    </location>
</feature>
<name>A0A6A6AXZ2_9PEZI</name>
<proteinExistence type="inferred from homology"/>
<dbReference type="Pfam" id="PF00933">
    <property type="entry name" value="Glyco_hydro_3"/>
    <property type="match status" value="1"/>
</dbReference>
<evidence type="ECO:0000256" key="15">
    <source>
        <dbReference type="ARBA" id="ARBA00023326"/>
    </source>
</evidence>
<keyword evidence="6" id="KW-1003">Cell membrane</keyword>
<feature type="compositionally biased region" description="Low complexity" evidence="21">
    <location>
        <begin position="1002"/>
        <end position="1011"/>
    </location>
</feature>
<keyword evidence="14" id="KW-0326">Glycosidase</keyword>
<keyword evidence="8 24" id="KW-0378">Hydrolase</keyword>
<evidence type="ECO:0000256" key="17">
    <source>
        <dbReference type="ARBA" id="ARBA00039576"/>
    </source>
</evidence>
<evidence type="ECO:0000256" key="14">
    <source>
        <dbReference type="ARBA" id="ARBA00023295"/>
    </source>
</evidence>
<dbReference type="Gene3D" id="3.20.20.300">
    <property type="entry name" value="Glycoside hydrolase, family 3, N-terminal domain"/>
    <property type="match status" value="1"/>
</dbReference>
<keyword evidence="12" id="KW-0325">Glycoprotein</keyword>
<dbReference type="PANTHER" id="PTHR42715">
    <property type="entry name" value="BETA-GLUCOSIDASE"/>
    <property type="match status" value="1"/>
</dbReference>
<gene>
    <name evidence="24" type="ORF">K452DRAFT_303241</name>
</gene>
<evidence type="ECO:0000256" key="2">
    <source>
        <dbReference type="ARBA" id="ARBA00004401"/>
    </source>
</evidence>
<feature type="compositionally biased region" description="Basic and acidic residues" evidence="21">
    <location>
        <begin position="1308"/>
        <end position="1321"/>
    </location>
</feature>
<keyword evidence="25" id="KW-1185">Reference proteome</keyword>
<organism evidence="24 25">
    <name type="scientific">Aplosporella prunicola CBS 121167</name>
    <dbReference type="NCBI Taxonomy" id="1176127"/>
    <lineage>
        <taxon>Eukaryota</taxon>
        <taxon>Fungi</taxon>
        <taxon>Dikarya</taxon>
        <taxon>Ascomycota</taxon>
        <taxon>Pezizomycotina</taxon>
        <taxon>Dothideomycetes</taxon>
        <taxon>Dothideomycetes incertae sedis</taxon>
        <taxon>Botryosphaeriales</taxon>
        <taxon>Aplosporellaceae</taxon>
        <taxon>Aplosporella</taxon>
    </lineage>
</organism>
<dbReference type="SMART" id="SM01217">
    <property type="entry name" value="Fn3_like"/>
    <property type="match status" value="1"/>
</dbReference>
<dbReference type="InterPro" id="IPR017853">
    <property type="entry name" value="GH"/>
</dbReference>
<evidence type="ECO:0000256" key="7">
    <source>
        <dbReference type="ARBA" id="ARBA00022692"/>
    </source>
</evidence>
<dbReference type="InterPro" id="IPR002772">
    <property type="entry name" value="Glyco_hydro_3_C"/>
</dbReference>
<dbReference type="FunFam" id="3.20.20.300:FF:000002">
    <property type="entry name" value="Probable beta-glucosidase"/>
    <property type="match status" value="1"/>
</dbReference>
<dbReference type="Pfam" id="PF01915">
    <property type="entry name" value="Glyco_hydro_3_C"/>
    <property type="match status" value="1"/>
</dbReference>
<evidence type="ECO:0000256" key="4">
    <source>
        <dbReference type="ARBA" id="ARBA00005336"/>
    </source>
</evidence>
<evidence type="ECO:0000313" key="24">
    <source>
        <dbReference type="EMBL" id="KAF2135845.1"/>
    </source>
</evidence>
<dbReference type="OrthoDB" id="416222at2759"/>
<dbReference type="Gene3D" id="3.40.50.1700">
    <property type="entry name" value="Glycoside hydrolase family 3 C-terminal domain"/>
    <property type="match status" value="1"/>
</dbReference>
<evidence type="ECO:0000256" key="12">
    <source>
        <dbReference type="ARBA" id="ARBA00023180"/>
    </source>
</evidence>
<dbReference type="FunFam" id="3.40.50.1700:FF:000003">
    <property type="entry name" value="Probable beta-glucosidase"/>
    <property type="match status" value="1"/>
</dbReference>
<keyword evidence="15" id="KW-0624">Polysaccharide degradation</keyword>
<comment type="similarity">
    <text evidence="4">Belongs to the glycosyl hydrolase 3 family.</text>
</comment>
<dbReference type="Pfam" id="PF14310">
    <property type="entry name" value="Fn3-like"/>
    <property type="match status" value="1"/>
</dbReference>
<feature type="region of interest" description="Disordered" evidence="21">
    <location>
        <begin position="1300"/>
        <end position="1360"/>
    </location>
</feature>
<keyword evidence="7 22" id="KW-0812">Transmembrane</keyword>
<dbReference type="GO" id="GO:0005886">
    <property type="term" value="C:plasma membrane"/>
    <property type="evidence" value="ECO:0007669"/>
    <property type="project" value="UniProtKB-SubCell"/>
</dbReference>
<keyword evidence="13" id="KW-0119">Carbohydrate metabolism</keyword>
<feature type="region of interest" description="Disordered" evidence="21">
    <location>
        <begin position="957"/>
        <end position="1021"/>
    </location>
</feature>
<evidence type="ECO:0000256" key="20">
    <source>
        <dbReference type="ARBA" id="ARBA00041811"/>
    </source>
</evidence>
<evidence type="ECO:0000256" key="11">
    <source>
        <dbReference type="ARBA" id="ARBA00023136"/>
    </source>
</evidence>
<evidence type="ECO:0000256" key="21">
    <source>
        <dbReference type="SAM" id="MobiDB-lite"/>
    </source>
</evidence>
<dbReference type="InterPro" id="IPR036962">
    <property type="entry name" value="Glyco_hydro_3_N_sf"/>
</dbReference>
<comment type="catalytic activity">
    <reaction evidence="1">
        <text>Hydrolysis of terminal, non-reducing beta-D-glucosyl residues with release of beta-D-glucose.</text>
        <dbReference type="EC" id="3.2.1.21"/>
    </reaction>
</comment>
<evidence type="ECO:0000256" key="6">
    <source>
        <dbReference type="ARBA" id="ARBA00022475"/>
    </source>
</evidence>